<evidence type="ECO:0000313" key="3">
    <source>
        <dbReference type="Proteomes" id="UP001152561"/>
    </source>
</evidence>
<comment type="caution">
    <text evidence="2">The sequence shown here is derived from an EMBL/GenBank/DDBJ whole genome shotgun (WGS) entry which is preliminary data.</text>
</comment>
<evidence type="ECO:0000256" key="1">
    <source>
        <dbReference type="SAM" id="MobiDB-lite"/>
    </source>
</evidence>
<accession>A0A9Q1QXY9</accession>
<keyword evidence="3" id="KW-1185">Reference proteome</keyword>
<feature type="compositionally biased region" description="Basic and acidic residues" evidence="1">
    <location>
        <begin position="159"/>
        <end position="171"/>
    </location>
</feature>
<organism evidence="2 3">
    <name type="scientific">Anisodus acutangulus</name>
    <dbReference type="NCBI Taxonomy" id="402998"/>
    <lineage>
        <taxon>Eukaryota</taxon>
        <taxon>Viridiplantae</taxon>
        <taxon>Streptophyta</taxon>
        <taxon>Embryophyta</taxon>
        <taxon>Tracheophyta</taxon>
        <taxon>Spermatophyta</taxon>
        <taxon>Magnoliopsida</taxon>
        <taxon>eudicotyledons</taxon>
        <taxon>Gunneridae</taxon>
        <taxon>Pentapetalae</taxon>
        <taxon>asterids</taxon>
        <taxon>lamiids</taxon>
        <taxon>Solanales</taxon>
        <taxon>Solanaceae</taxon>
        <taxon>Solanoideae</taxon>
        <taxon>Hyoscyameae</taxon>
        <taxon>Anisodus</taxon>
    </lineage>
</organism>
<feature type="region of interest" description="Disordered" evidence="1">
    <location>
        <begin position="140"/>
        <end position="171"/>
    </location>
</feature>
<dbReference type="PANTHER" id="PTHR47872:SF1">
    <property type="entry name" value="NUCLEAR RNA EXPORT FACTOR SDE5-RELATED"/>
    <property type="match status" value="1"/>
</dbReference>
<protein>
    <submittedName>
        <fullName evidence="2">Uncharacterized protein</fullName>
    </submittedName>
</protein>
<reference evidence="3" key="1">
    <citation type="journal article" date="2023" name="Proc. Natl. Acad. Sci. U.S.A.">
        <title>Genomic and structural basis for evolution of tropane alkaloid biosynthesis.</title>
        <authorList>
            <person name="Wanga Y.-J."/>
            <person name="Taina T."/>
            <person name="Yua J.-Y."/>
            <person name="Lia J."/>
            <person name="Xua B."/>
            <person name="Chenc J."/>
            <person name="D'Auriad J.C."/>
            <person name="Huanga J.-P."/>
            <person name="Huanga S.-X."/>
        </authorList>
    </citation>
    <scope>NUCLEOTIDE SEQUENCE [LARGE SCALE GENOMIC DNA]</scope>
    <source>
        <strain evidence="3">cv. KIB-2019</strain>
    </source>
</reference>
<sequence>MTILSDRFAHEGQEFVADLSNKLSMNKRLLWIDQLFGDTCNKIQEKLMLAEYISLTQIVQQMKSAKKVNSCAGENGVAEASVFNKFFFTDDDTKNLEHLLDVFGSVVSLNYIAATYGKAYQNPTIAGDILVEFQAGTYGTTTSASEEKPEDSLTLTSKSDLRSRGSCDIDS</sequence>
<proteinExistence type="predicted"/>
<dbReference type="Proteomes" id="UP001152561">
    <property type="component" value="Unassembled WGS sequence"/>
</dbReference>
<gene>
    <name evidence="2" type="ORF">K7X08_026985</name>
</gene>
<name>A0A9Q1QXY9_9SOLA</name>
<dbReference type="AlphaFoldDB" id="A0A9Q1QXY9"/>
<dbReference type="EMBL" id="JAJAGQ010000021">
    <property type="protein sequence ID" value="KAJ8531551.1"/>
    <property type="molecule type" value="Genomic_DNA"/>
</dbReference>
<evidence type="ECO:0000313" key="2">
    <source>
        <dbReference type="EMBL" id="KAJ8531551.1"/>
    </source>
</evidence>
<dbReference type="PANTHER" id="PTHR47872">
    <property type="entry name" value="NUCLEAR RNA EXPORT FACTOR SDE5-RELATED"/>
    <property type="match status" value="1"/>
</dbReference>